<dbReference type="Proteomes" id="UP001597045">
    <property type="component" value="Unassembled WGS sequence"/>
</dbReference>
<comment type="caution">
    <text evidence="1">The sequence shown here is derived from an EMBL/GenBank/DDBJ whole genome shotgun (WGS) entry which is preliminary data.</text>
</comment>
<protein>
    <submittedName>
        <fullName evidence="1">Uncharacterized protein</fullName>
    </submittedName>
</protein>
<evidence type="ECO:0000313" key="1">
    <source>
        <dbReference type="EMBL" id="MFD1049768.1"/>
    </source>
</evidence>
<organism evidence="1 2">
    <name type="scientific">Kibdelosporangium lantanae</name>
    <dbReference type="NCBI Taxonomy" id="1497396"/>
    <lineage>
        <taxon>Bacteria</taxon>
        <taxon>Bacillati</taxon>
        <taxon>Actinomycetota</taxon>
        <taxon>Actinomycetes</taxon>
        <taxon>Pseudonocardiales</taxon>
        <taxon>Pseudonocardiaceae</taxon>
        <taxon>Kibdelosporangium</taxon>
    </lineage>
</organism>
<reference evidence="2" key="1">
    <citation type="journal article" date="2019" name="Int. J. Syst. Evol. Microbiol.">
        <title>The Global Catalogue of Microorganisms (GCM) 10K type strain sequencing project: providing services to taxonomists for standard genome sequencing and annotation.</title>
        <authorList>
            <consortium name="The Broad Institute Genomics Platform"/>
            <consortium name="The Broad Institute Genome Sequencing Center for Infectious Disease"/>
            <person name="Wu L."/>
            <person name="Ma J."/>
        </authorList>
    </citation>
    <scope>NUCLEOTIDE SEQUENCE [LARGE SCALE GENOMIC DNA]</scope>
    <source>
        <strain evidence="2">JCM 31486</strain>
    </source>
</reference>
<keyword evidence="2" id="KW-1185">Reference proteome</keyword>
<evidence type="ECO:0000313" key="2">
    <source>
        <dbReference type="Proteomes" id="UP001597045"/>
    </source>
</evidence>
<gene>
    <name evidence="1" type="ORF">ACFQ1S_31675</name>
</gene>
<name>A0ABW3MI07_9PSEU</name>
<feature type="non-terminal residue" evidence="1">
    <location>
        <position position="67"/>
    </location>
</feature>
<proteinExistence type="predicted"/>
<sequence length="67" mass="7459">MTDTTLPGPTRRAMAEAALLVACSRAHLDARDAWLVRWVGNAVFQLRRDPVIVKVMTSRLLADRARA</sequence>
<accession>A0ABW3MI07</accession>
<dbReference type="EMBL" id="JBHTIS010002390">
    <property type="protein sequence ID" value="MFD1049768.1"/>
    <property type="molecule type" value="Genomic_DNA"/>
</dbReference>